<evidence type="ECO:0000256" key="6">
    <source>
        <dbReference type="SAM" id="Phobius"/>
    </source>
</evidence>
<evidence type="ECO:0000256" key="2">
    <source>
        <dbReference type="ARBA" id="ARBA00022475"/>
    </source>
</evidence>
<evidence type="ECO:0000256" key="5">
    <source>
        <dbReference type="ARBA" id="ARBA00023136"/>
    </source>
</evidence>
<feature type="transmembrane region" description="Helical" evidence="6">
    <location>
        <begin position="653"/>
        <end position="678"/>
    </location>
</feature>
<name>A0ABY6HWA3_9ARCH</name>
<feature type="domain" description="ABC3 transporter permease C-terminal" evidence="7">
    <location>
        <begin position="274"/>
        <end position="384"/>
    </location>
</feature>
<keyword evidence="9" id="KW-1185">Reference proteome</keyword>
<keyword evidence="3 6" id="KW-0812">Transmembrane</keyword>
<evidence type="ECO:0000256" key="1">
    <source>
        <dbReference type="ARBA" id="ARBA00004651"/>
    </source>
</evidence>
<feature type="transmembrane region" description="Helical" evidence="6">
    <location>
        <begin position="433"/>
        <end position="451"/>
    </location>
</feature>
<dbReference type="PANTHER" id="PTHR30287">
    <property type="entry name" value="MEMBRANE COMPONENT OF PREDICTED ABC SUPERFAMILY METABOLITE UPTAKE TRANSPORTER"/>
    <property type="match status" value="1"/>
</dbReference>
<feature type="transmembrane region" description="Helical" evidence="6">
    <location>
        <begin position="21"/>
        <end position="40"/>
    </location>
</feature>
<keyword evidence="2" id="KW-1003">Cell membrane</keyword>
<comment type="subcellular location">
    <subcellularLocation>
        <location evidence="1">Cell membrane</location>
        <topology evidence="1">Multi-pass membrane protein</topology>
    </subcellularLocation>
</comment>
<feature type="transmembrane region" description="Helical" evidence="6">
    <location>
        <begin position="357"/>
        <end position="384"/>
    </location>
</feature>
<dbReference type="EMBL" id="CP104013">
    <property type="protein sequence ID" value="UYP46861.1"/>
    <property type="molecule type" value="Genomic_DNA"/>
</dbReference>
<evidence type="ECO:0000259" key="7">
    <source>
        <dbReference type="Pfam" id="PF02687"/>
    </source>
</evidence>
<feature type="transmembrane region" description="Helical" evidence="6">
    <location>
        <begin position="698"/>
        <end position="721"/>
    </location>
</feature>
<evidence type="ECO:0000313" key="9">
    <source>
        <dbReference type="Proteomes" id="UP001208689"/>
    </source>
</evidence>
<dbReference type="Pfam" id="PF02687">
    <property type="entry name" value="FtsX"/>
    <property type="match status" value="2"/>
</dbReference>
<dbReference type="InterPro" id="IPR003838">
    <property type="entry name" value="ABC3_permease_C"/>
</dbReference>
<dbReference type="PANTHER" id="PTHR30287:SF2">
    <property type="entry name" value="BLL1001 PROTEIN"/>
    <property type="match status" value="1"/>
</dbReference>
<organism evidence="8 9">
    <name type="scientific">Candidatus Lokiarchaeum ossiferum</name>
    <dbReference type="NCBI Taxonomy" id="2951803"/>
    <lineage>
        <taxon>Archaea</taxon>
        <taxon>Promethearchaeati</taxon>
        <taxon>Promethearchaeota</taxon>
        <taxon>Promethearchaeia</taxon>
        <taxon>Promethearchaeales</taxon>
        <taxon>Promethearchaeaceae</taxon>
        <taxon>Candidatus Lokiarchaeum</taxon>
    </lineage>
</organism>
<evidence type="ECO:0000313" key="8">
    <source>
        <dbReference type="EMBL" id="UYP46861.1"/>
    </source>
</evidence>
<evidence type="ECO:0000256" key="3">
    <source>
        <dbReference type="ARBA" id="ARBA00022692"/>
    </source>
</evidence>
<evidence type="ECO:0000256" key="4">
    <source>
        <dbReference type="ARBA" id="ARBA00022989"/>
    </source>
</evidence>
<gene>
    <name evidence="8" type="ORF">NEF87_003146</name>
</gene>
<feature type="transmembrane region" description="Helical" evidence="6">
    <location>
        <begin position="741"/>
        <end position="764"/>
    </location>
</feature>
<protein>
    <recommendedName>
        <fullName evidence="7">ABC3 transporter permease C-terminal domain-containing protein</fullName>
    </recommendedName>
</protein>
<keyword evidence="4 6" id="KW-1133">Transmembrane helix</keyword>
<accession>A0ABY6HWA3</accession>
<feature type="domain" description="ABC3 transporter permease C-terminal" evidence="7">
    <location>
        <begin position="656"/>
        <end position="763"/>
    </location>
</feature>
<sequence>MPKLKAIYKAVLRDIYFHKGRSFITFFALFLVIAFPIAMFSTSPSIENSIETNYEEYHLAQLDLFLGPVHEDLTDNISDTILDTIGTSPERIQARLNTNTKLNHEDTWYSVHTLGVDPNKSYDINEVEVIEGHFAMKEGEIAILDTFASHLNVSLGDSLTFNLNEKNATFSIVGLVKAINYLSYELIQEGAVYLNEADLRDLMGYPENYYNEVVIYFSENTTDDEIEESSIDVRDFLEDNHIPVYLVWHTRVVSYSAVLSDALSLTSSYLATSAILIIIIVGIVIFIITKRYAIEQRKQTGMLYSYGFSSKTIMLAFLLRTFILSIFAIIIGSVAGWNLLKLLSSFLGNLWGLMDVTAILTAGVLIEVIVSTFVVSLLFTFLAARENVSLTPYEAIRGKAKEFSQKLNFSSMLRFPMQLKVPMRNVSRSKMRSILTVLAFSGSIMLSFSLINTQTCLSATQEDYFSKLTWDVQSVFNTPDYSDSIYEELKENEAIVTSEPFLKLNVQFFEQVEQMTNLRGFLSNSTLNEIDLQEGTGFSEDIKNEVILSQYSADNLGYTVGDNCSFWLFDRQINVTIVGLSRTMDMPIAMYIQLETLEDIFGFMPINGMLVDVQDDELDDYMDDLNENPDVQFAIKKAKFVVQIRQVIASQTVIVNIMVVLGLIVSFLSIFSTTLIIVIEREREYALQRVFGFSTWQILTQIFLELMFLVVIALGLGYLSGNYLSIYWKNLVARNFFSVDTYFIWTDYVLLFIFALGGSLFSLFPEYRSLQSQCLAEGIKEE</sequence>
<keyword evidence="5 6" id="KW-0472">Membrane</keyword>
<dbReference type="InterPro" id="IPR038766">
    <property type="entry name" value="Membrane_comp_ABC_pdt"/>
</dbReference>
<reference evidence="8" key="1">
    <citation type="submission" date="2022-09" db="EMBL/GenBank/DDBJ databases">
        <title>Actin cytoskeleton and complex cell architecture in an #Asgard archaeon.</title>
        <authorList>
            <person name="Ponce Toledo R.I."/>
            <person name="Schleper C."/>
            <person name="Rodrigues Oliveira T."/>
            <person name="Wollweber F."/>
            <person name="Xu J."/>
            <person name="Rittmann S."/>
            <person name="Klingl A."/>
            <person name="Pilhofer M."/>
        </authorList>
    </citation>
    <scope>NUCLEOTIDE SEQUENCE</scope>
    <source>
        <strain evidence="8">B-35</strain>
    </source>
</reference>
<dbReference type="Proteomes" id="UP001208689">
    <property type="component" value="Chromosome"/>
</dbReference>
<feature type="transmembrane region" description="Helical" evidence="6">
    <location>
        <begin position="313"/>
        <end position="337"/>
    </location>
</feature>
<feature type="transmembrane region" description="Helical" evidence="6">
    <location>
        <begin position="269"/>
        <end position="292"/>
    </location>
</feature>
<proteinExistence type="predicted"/>